<dbReference type="Proteomes" id="UP000035680">
    <property type="component" value="Unassembled WGS sequence"/>
</dbReference>
<evidence type="ECO:0000313" key="2">
    <source>
        <dbReference type="WBParaSite" id="SVE_0064400.1"/>
    </source>
</evidence>
<reference evidence="2" key="2">
    <citation type="submission" date="2015-08" db="UniProtKB">
        <authorList>
            <consortium name="WormBaseParasite"/>
        </authorList>
    </citation>
    <scope>IDENTIFICATION</scope>
</reference>
<keyword evidence="1" id="KW-1185">Reference proteome</keyword>
<name>A0A0K0EVU4_STRVS</name>
<reference evidence="1" key="1">
    <citation type="submission" date="2014-07" db="EMBL/GenBank/DDBJ databases">
        <authorList>
            <person name="Martin A.A"/>
            <person name="De Silva N."/>
        </authorList>
    </citation>
    <scope>NUCLEOTIDE SEQUENCE</scope>
</reference>
<accession>A0A0K0EVU4</accession>
<dbReference type="AlphaFoldDB" id="A0A0K0EVU4"/>
<sequence>MEEGQGIHVTAGAVKETVIVGGGAVKLKELYVNQNFQHQTYYKKCEALKNLQPKSALFLLLVNKNGF</sequence>
<protein>
    <submittedName>
        <fullName evidence="2">Uncharacterized protein</fullName>
    </submittedName>
</protein>
<organism evidence="1 2">
    <name type="scientific">Strongyloides venezuelensis</name>
    <name type="common">Threadworm</name>
    <dbReference type="NCBI Taxonomy" id="75913"/>
    <lineage>
        <taxon>Eukaryota</taxon>
        <taxon>Metazoa</taxon>
        <taxon>Ecdysozoa</taxon>
        <taxon>Nematoda</taxon>
        <taxon>Chromadorea</taxon>
        <taxon>Rhabditida</taxon>
        <taxon>Tylenchina</taxon>
        <taxon>Panagrolaimomorpha</taxon>
        <taxon>Strongyloidoidea</taxon>
        <taxon>Strongyloididae</taxon>
        <taxon>Strongyloides</taxon>
    </lineage>
</organism>
<dbReference type="WBParaSite" id="SVE_0064400.1">
    <property type="protein sequence ID" value="SVE_0064400.1"/>
    <property type="gene ID" value="SVE_0064400"/>
</dbReference>
<proteinExistence type="predicted"/>
<evidence type="ECO:0000313" key="1">
    <source>
        <dbReference type="Proteomes" id="UP000035680"/>
    </source>
</evidence>